<sequence length="137" mass="14283">MSLLLGVALSLAAPVVGTPAAPAEDWWWVAGDSRDEAAVFVDGGSVHRTGKDASVTAIRVARDGTPSDFSWRGRCGDHHADDEIAAVARFACGTDDDHMKDAALLGGLSPAEAAHAIFSIRNVRPQTFSPASARTVS</sequence>
<name>A0ABW4I1K5_9SPHN</name>
<accession>A0ABW4I1K5</accession>
<reference evidence="2" key="1">
    <citation type="journal article" date="2019" name="Int. J. Syst. Evol. Microbiol.">
        <title>The Global Catalogue of Microorganisms (GCM) 10K type strain sequencing project: providing services to taxonomists for standard genome sequencing and annotation.</title>
        <authorList>
            <consortium name="The Broad Institute Genomics Platform"/>
            <consortium name="The Broad Institute Genome Sequencing Center for Infectious Disease"/>
            <person name="Wu L."/>
            <person name="Ma J."/>
        </authorList>
    </citation>
    <scope>NUCLEOTIDE SEQUENCE [LARGE SCALE GENOMIC DNA]</scope>
    <source>
        <strain evidence="2">CGMCC 1.16275</strain>
    </source>
</reference>
<dbReference type="RefSeq" id="WP_380887876.1">
    <property type="nucleotide sequence ID" value="NZ_JBHUDY010000001.1"/>
</dbReference>
<keyword evidence="2" id="KW-1185">Reference proteome</keyword>
<dbReference type="Proteomes" id="UP001597115">
    <property type="component" value="Unassembled WGS sequence"/>
</dbReference>
<evidence type="ECO:0000313" key="1">
    <source>
        <dbReference type="EMBL" id="MFD1611347.1"/>
    </source>
</evidence>
<protein>
    <submittedName>
        <fullName evidence="1">Uncharacterized protein</fullName>
    </submittedName>
</protein>
<organism evidence="1 2">
    <name type="scientific">Sphingomonas tabacisoli</name>
    <dbReference type="NCBI Taxonomy" id="2249466"/>
    <lineage>
        <taxon>Bacteria</taxon>
        <taxon>Pseudomonadati</taxon>
        <taxon>Pseudomonadota</taxon>
        <taxon>Alphaproteobacteria</taxon>
        <taxon>Sphingomonadales</taxon>
        <taxon>Sphingomonadaceae</taxon>
        <taxon>Sphingomonas</taxon>
    </lineage>
</organism>
<comment type="caution">
    <text evidence="1">The sequence shown here is derived from an EMBL/GenBank/DDBJ whole genome shotgun (WGS) entry which is preliminary data.</text>
</comment>
<dbReference type="EMBL" id="JBHUDY010000001">
    <property type="protein sequence ID" value="MFD1611347.1"/>
    <property type="molecule type" value="Genomic_DNA"/>
</dbReference>
<gene>
    <name evidence="1" type="ORF">ACFSCW_05975</name>
</gene>
<evidence type="ECO:0000313" key="2">
    <source>
        <dbReference type="Proteomes" id="UP001597115"/>
    </source>
</evidence>
<proteinExistence type="predicted"/>